<reference evidence="11" key="1">
    <citation type="submission" date="2010-10" db="EMBL/GenBank/DDBJ databases">
        <title>The complete genome of Halanaerobium praevalens DSM 2228.</title>
        <authorList>
            <consortium name="US DOE Joint Genome Institute (JGI-PGF)"/>
            <person name="Lucas S."/>
            <person name="Copeland A."/>
            <person name="Lapidus A."/>
            <person name="Glavina del Rio T."/>
            <person name="Dalin E."/>
            <person name="Tice H."/>
            <person name="Bruce D."/>
            <person name="Goodwin L."/>
            <person name="Pitluck S."/>
            <person name="Kyrpides N."/>
            <person name="Mavromatis K."/>
            <person name="Ivanova N."/>
            <person name="Ovchinnikova G."/>
            <person name="Chertkov O."/>
            <person name="Detter J.C."/>
            <person name="Han C."/>
            <person name="Larimer F."/>
            <person name="Land M."/>
            <person name="Hauser L."/>
            <person name="Markowitz V."/>
            <person name="Cheng J.-F."/>
            <person name="Hugenholtz P."/>
            <person name="Woyke T."/>
            <person name="Wu D."/>
            <person name="Tindall B."/>
            <person name="Pomrenke H.G."/>
            <person name="Brambilla E."/>
            <person name="Klenk H.-P."/>
            <person name="Eisen J.A."/>
        </authorList>
    </citation>
    <scope>NUCLEOTIDE SEQUENCE [LARGE SCALE GENOMIC DNA]</scope>
    <source>
        <strain evidence="11">ATCC 33744 / DSM 2228 / GSL</strain>
    </source>
</reference>
<feature type="transmembrane region" description="Helical" evidence="9">
    <location>
        <begin position="6"/>
        <end position="34"/>
    </location>
</feature>
<dbReference type="AlphaFoldDB" id="E3DP13"/>
<evidence type="ECO:0000256" key="9">
    <source>
        <dbReference type="HAMAP-Rule" id="MF_00024"/>
    </source>
</evidence>
<feature type="transmembrane region" description="Helical" evidence="9">
    <location>
        <begin position="80"/>
        <end position="103"/>
    </location>
</feature>
<dbReference type="EMBL" id="CP002175">
    <property type="protein sequence ID" value="ADO77646.1"/>
    <property type="molecule type" value="Genomic_DNA"/>
</dbReference>
<dbReference type="NCBIfam" id="TIGR00380">
    <property type="entry name" value="cobal_cbiB"/>
    <property type="match status" value="1"/>
</dbReference>
<dbReference type="STRING" id="572479.Hprae_1519"/>
<keyword evidence="8 9" id="KW-0472">Membrane</keyword>
<reference evidence="10 11" key="2">
    <citation type="journal article" date="2011" name="Stand. Genomic Sci.">
        <title>Complete genome sequence of the extremely halophilic Halanaerobium praevalens type strain (GSL).</title>
        <authorList>
            <person name="Ivanova N."/>
            <person name="Sikorski J."/>
            <person name="Chertkov O."/>
            <person name="Nolan M."/>
            <person name="Lucas S."/>
            <person name="Hammon N."/>
            <person name="Deshpande S."/>
            <person name="Cheng J.F."/>
            <person name="Tapia R."/>
            <person name="Han C."/>
            <person name="Goodwin L."/>
            <person name="Pitluck S."/>
            <person name="Huntemann M."/>
            <person name="Liolios K."/>
            <person name="Pagani I."/>
            <person name="Mavromatis K."/>
            <person name="Ovchinikova G."/>
            <person name="Pati A."/>
            <person name="Chen A."/>
            <person name="Palaniappan K."/>
            <person name="Land M."/>
            <person name="Hauser L."/>
            <person name="Brambilla E.M."/>
            <person name="Kannan K.P."/>
            <person name="Rohde M."/>
            <person name="Tindall B.J."/>
            <person name="Goker M."/>
            <person name="Detter J.C."/>
            <person name="Woyke T."/>
            <person name="Bristow J."/>
            <person name="Eisen J.A."/>
            <person name="Markowitz V."/>
            <person name="Hugenholtz P."/>
            <person name="Kyrpides N.C."/>
            <person name="Klenk H.P."/>
            <person name="Lapidus A."/>
        </authorList>
    </citation>
    <scope>NUCLEOTIDE SEQUENCE [LARGE SCALE GENOMIC DNA]</scope>
    <source>
        <strain evidence="11">ATCC 33744 / DSM 2228 / GSL</strain>
    </source>
</reference>
<dbReference type="PANTHER" id="PTHR34308:SF1">
    <property type="entry name" value="COBALAMIN BIOSYNTHESIS PROTEIN CBIB"/>
    <property type="match status" value="1"/>
</dbReference>
<keyword evidence="6 9" id="KW-0812">Transmembrane</keyword>
<dbReference type="PANTHER" id="PTHR34308">
    <property type="entry name" value="COBALAMIN BIOSYNTHESIS PROTEIN CBIB"/>
    <property type="match status" value="1"/>
</dbReference>
<keyword evidence="5 9" id="KW-0169">Cobalamin biosynthesis</keyword>
<evidence type="ECO:0000256" key="2">
    <source>
        <dbReference type="ARBA" id="ARBA00004953"/>
    </source>
</evidence>
<dbReference type="Pfam" id="PF03186">
    <property type="entry name" value="CobD_Cbib"/>
    <property type="match status" value="1"/>
</dbReference>
<evidence type="ECO:0000256" key="7">
    <source>
        <dbReference type="ARBA" id="ARBA00022989"/>
    </source>
</evidence>
<feature type="transmembrane region" description="Helical" evidence="9">
    <location>
        <begin position="55"/>
        <end position="74"/>
    </location>
</feature>
<feature type="transmembrane region" description="Helical" evidence="9">
    <location>
        <begin position="161"/>
        <end position="178"/>
    </location>
</feature>
<dbReference type="GO" id="GO:0005886">
    <property type="term" value="C:plasma membrane"/>
    <property type="evidence" value="ECO:0007669"/>
    <property type="project" value="UniProtKB-SubCell"/>
</dbReference>
<dbReference type="RefSeq" id="WP_014553669.1">
    <property type="nucleotide sequence ID" value="NC_017455.1"/>
</dbReference>
<gene>
    <name evidence="9" type="primary">cobD</name>
    <name evidence="10" type="ordered locus">Hprae_1519</name>
</gene>
<comment type="pathway">
    <text evidence="2 9">Cofactor biosynthesis; adenosylcobalamin biosynthesis.</text>
</comment>
<dbReference type="GO" id="GO:0015420">
    <property type="term" value="F:ABC-type vitamin B12 transporter activity"/>
    <property type="evidence" value="ECO:0007669"/>
    <property type="project" value="UniProtKB-UniRule"/>
</dbReference>
<keyword evidence="11" id="KW-1185">Reference proteome</keyword>
<comment type="subcellular location">
    <subcellularLocation>
        <location evidence="1 9">Cell membrane</location>
        <topology evidence="1 9">Multi-pass membrane protein</topology>
    </subcellularLocation>
</comment>
<evidence type="ECO:0000256" key="8">
    <source>
        <dbReference type="ARBA" id="ARBA00023136"/>
    </source>
</evidence>
<evidence type="ECO:0000313" key="11">
    <source>
        <dbReference type="Proteomes" id="UP000006866"/>
    </source>
</evidence>
<sequence>MDFIYILIMAFILDLVISDPSWIPHPVVMMGNTISFLEKKLRKSKNSPQLQKIKGGILVFIILGLSFLSSKLLIDFAAGLNYYFAYLFKLLLLSLCLALKGLIEAGLNVYKALAAEDLDLARSRVNMIVGRDCSQNNEADVIRAVLETLAENTSDGILAPAFYYLIGGVPLAVTYKAVNTMDSMLAYKNDKYLHFGYFAAKTDDIFNYIPARITALLMVIATFLLQYDFKAAFTFIFRDAAKHPSPNAGYPESAAAGALGLRFGGYNYYHGQKSFRAYIGEAKNDFKKNDILRLNKIIYLTSFLFLTIAFIISLLIV</sequence>
<keyword evidence="4 9" id="KW-1003">Cell membrane</keyword>
<dbReference type="InterPro" id="IPR004485">
    <property type="entry name" value="Cobalamin_biosynth_CobD/CbiB"/>
</dbReference>
<evidence type="ECO:0000256" key="3">
    <source>
        <dbReference type="ARBA" id="ARBA00006263"/>
    </source>
</evidence>
<accession>E3DP13</accession>
<evidence type="ECO:0000256" key="6">
    <source>
        <dbReference type="ARBA" id="ARBA00022692"/>
    </source>
</evidence>
<keyword evidence="7 9" id="KW-1133">Transmembrane helix</keyword>
<feature type="transmembrane region" description="Helical" evidence="9">
    <location>
        <begin position="205"/>
        <end position="225"/>
    </location>
</feature>
<evidence type="ECO:0000256" key="4">
    <source>
        <dbReference type="ARBA" id="ARBA00022475"/>
    </source>
</evidence>
<dbReference type="Proteomes" id="UP000006866">
    <property type="component" value="Chromosome"/>
</dbReference>
<protein>
    <recommendedName>
        <fullName evidence="9">Cobalamin biosynthesis protein CobD</fullName>
    </recommendedName>
</protein>
<dbReference type="UniPathway" id="UPA00148"/>
<dbReference type="eggNOG" id="COG1270">
    <property type="taxonomic scope" value="Bacteria"/>
</dbReference>
<dbReference type="KEGG" id="hpk:Hprae_1519"/>
<comment type="similarity">
    <text evidence="3 9">Belongs to the CobD/CbiB family.</text>
</comment>
<evidence type="ECO:0000256" key="1">
    <source>
        <dbReference type="ARBA" id="ARBA00004651"/>
    </source>
</evidence>
<name>E3DP13_HALPG</name>
<dbReference type="GO" id="GO:0009236">
    <property type="term" value="P:cobalamin biosynthetic process"/>
    <property type="evidence" value="ECO:0007669"/>
    <property type="project" value="UniProtKB-UniRule"/>
</dbReference>
<evidence type="ECO:0000313" key="10">
    <source>
        <dbReference type="EMBL" id="ADO77646.1"/>
    </source>
</evidence>
<dbReference type="GO" id="GO:0048472">
    <property type="term" value="F:threonine-phosphate decarboxylase activity"/>
    <property type="evidence" value="ECO:0007669"/>
    <property type="project" value="InterPro"/>
</dbReference>
<dbReference type="HOGENOM" id="CLU_054212_0_0_9"/>
<dbReference type="OrthoDB" id="9811967at2"/>
<comment type="function">
    <text evidence="9">Converts cobyric acid to cobinamide by the addition of aminopropanol on the F carboxylic group.</text>
</comment>
<feature type="transmembrane region" description="Helical" evidence="9">
    <location>
        <begin position="297"/>
        <end position="316"/>
    </location>
</feature>
<proteinExistence type="inferred from homology"/>
<evidence type="ECO:0000256" key="5">
    <source>
        <dbReference type="ARBA" id="ARBA00022573"/>
    </source>
</evidence>
<dbReference type="PATRIC" id="fig|572479.3.peg.1539"/>
<dbReference type="HAMAP" id="MF_00024">
    <property type="entry name" value="CobD_CbiB"/>
    <property type="match status" value="1"/>
</dbReference>
<organism evidence="10 11">
    <name type="scientific">Halanaerobium praevalens (strain ATCC 33744 / DSM 2228 / GSL)</name>
    <dbReference type="NCBI Taxonomy" id="572479"/>
    <lineage>
        <taxon>Bacteria</taxon>
        <taxon>Bacillati</taxon>
        <taxon>Bacillota</taxon>
        <taxon>Clostridia</taxon>
        <taxon>Halanaerobiales</taxon>
        <taxon>Halanaerobiaceae</taxon>
        <taxon>Halanaerobium</taxon>
    </lineage>
</organism>